<sequence length="68" mass="7842">MAKTNTSQHSGHKRTSSAALSPRLTNKNRYTPIANHEDQNVDNLEEEDMDLEEVKQKIPPLYIYEIDD</sequence>
<dbReference type="AlphaFoldDB" id="A0AAV0WYR6"/>
<gene>
    <name evidence="2" type="ORF">MEUPH1_LOCUS15895</name>
</gene>
<proteinExistence type="predicted"/>
<dbReference type="EMBL" id="CARXXK010000003">
    <property type="protein sequence ID" value="CAI6360611.1"/>
    <property type="molecule type" value="Genomic_DNA"/>
</dbReference>
<reference evidence="2 3" key="1">
    <citation type="submission" date="2023-01" db="EMBL/GenBank/DDBJ databases">
        <authorList>
            <person name="Whitehead M."/>
        </authorList>
    </citation>
    <scope>NUCLEOTIDE SEQUENCE [LARGE SCALE GENOMIC DNA]</scope>
</reference>
<dbReference type="Proteomes" id="UP001160148">
    <property type="component" value="Unassembled WGS sequence"/>
</dbReference>
<feature type="compositionally biased region" description="Polar residues" evidence="1">
    <location>
        <begin position="16"/>
        <end position="29"/>
    </location>
</feature>
<comment type="caution">
    <text evidence="2">The sequence shown here is derived from an EMBL/GenBank/DDBJ whole genome shotgun (WGS) entry which is preliminary data.</text>
</comment>
<evidence type="ECO:0000256" key="1">
    <source>
        <dbReference type="SAM" id="MobiDB-lite"/>
    </source>
</evidence>
<feature type="region of interest" description="Disordered" evidence="1">
    <location>
        <begin position="1"/>
        <end position="39"/>
    </location>
</feature>
<protein>
    <submittedName>
        <fullName evidence="2">Uncharacterized protein</fullName>
    </submittedName>
</protein>
<evidence type="ECO:0000313" key="3">
    <source>
        <dbReference type="Proteomes" id="UP001160148"/>
    </source>
</evidence>
<organism evidence="2 3">
    <name type="scientific">Macrosiphum euphorbiae</name>
    <name type="common">potato aphid</name>
    <dbReference type="NCBI Taxonomy" id="13131"/>
    <lineage>
        <taxon>Eukaryota</taxon>
        <taxon>Metazoa</taxon>
        <taxon>Ecdysozoa</taxon>
        <taxon>Arthropoda</taxon>
        <taxon>Hexapoda</taxon>
        <taxon>Insecta</taxon>
        <taxon>Pterygota</taxon>
        <taxon>Neoptera</taxon>
        <taxon>Paraneoptera</taxon>
        <taxon>Hemiptera</taxon>
        <taxon>Sternorrhyncha</taxon>
        <taxon>Aphidomorpha</taxon>
        <taxon>Aphidoidea</taxon>
        <taxon>Aphididae</taxon>
        <taxon>Macrosiphini</taxon>
        <taxon>Macrosiphum</taxon>
    </lineage>
</organism>
<keyword evidence="3" id="KW-1185">Reference proteome</keyword>
<evidence type="ECO:0000313" key="2">
    <source>
        <dbReference type="EMBL" id="CAI6360611.1"/>
    </source>
</evidence>
<name>A0AAV0WYR6_9HEMI</name>
<accession>A0AAV0WYR6</accession>